<proteinExistence type="predicted"/>
<accession>A0A9D3YKD3</accession>
<evidence type="ECO:0000313" key="2">
    <source>
        <dbReference type="Proteomes" id="UP000828390"/>
    </source>
</evidence>
<protein>
    <submittedName>
        <fullName evidence="1">Uncharacterized protein</fullName>
    </submittedName>
</protein>
<organism evidence="1 2">
    <name type="scientific">Dreissena polymorpha</name>
    <name type="common">Zebra mussel</name>
    <name type="synonym">Mytilus polymorpha</name>
    <dbReference type="NCBI Taxonomy" id="45954"/>
    <lineage>
        <taxon>Eukaryota</taxon>
        <taxon>Metazoa</taxon>
        <taxon>Spiralia</taxon>
        <taxon>Lophotrochozoa</taxon>
        <taxon>Mollusca</taxon>
        <taxon>Bivalvia</taxon>
        <taxon>Autobranchia</taxon>
        <taxon>Heteroconchia</taxon>
        <taxon>Euheterodonta</taxon>
        <taxon>Imparidentia</taxon>
        <taxon>Neoheterodontei</taxon>
        <taxon>Myida</taxon>
        <taxon>Dreissenoidea</taxon>
        <taxon>Dreissenidae</taxon>
        <taxon>Dreissena</taxon>
    </lineage>
</organism>
<dbReference type="Proteomes" id="UP000828390">
    <property type="component" value="Unassembled WGS sequence"/>
</dbReference>
<dbReference type="EMBL" id="JAIWYP010000015">
    <property type="protein sequence ID" value="KAH3702132.1"/>
    <property type="molecule type" value="Genomic_DNA"/>
</dbReference>
<keyword evidence="2" id="KW-1185">Reference proteome</keyword>
<name>A0A9D3YKD3_DREPO</name>
<sequence>MASYELAKDLIVHCFVLNHHGELRASGRPHSALFCAQPTRRVTSRRKTSQCIVLCLTNIASYELAEDLIVHCFVLNQHGELRASKRPHSALFCAQPTWRVTS</sequence>
<gene>
    <name evidence="1" type="ORF">DPMN_077136</name>
</gene>
<reference evidence="1" key="2">
    <citation type="submission" date="2020-11" db="EMBL/GenBank/DDBJ databases">
        <authorList>
            <person name="McCartney M.A."/>
            <person name="Auch B."/>
            <person name="Kono T."/>
            <person name="Mallez S."/>
            <person name="Becker A."/>
            <person name="Gohl D.M."/>
            <person name="Silverstein K.A.T."/>
            <person name="Koren S."/>
            <person name="Bechman K.B."/>
            <person name="Herman A."/>
            <person name="Abrahante J.E."/>
            <person name="Garbe J."/>
        </authorList>
    </citation>
    <scope>NUCLEOTIDE SEQUENCE</scope>
    <source>
        <strain evidence="1">Duluth1</strain>
        <tissue evidence="1">Whole animal</tissue>
    </source>
</reference>
<reference evidence="1" key="1">
    <citation type="journal article" date="2019" name="bioRxiv">
        <title>The Genome of the Zebra Mussel, Dreissena polymorpha: A Resource for Invasive Species Research.</title>
        <authorList>
            <person name="McCartney M.A."/>
            <person name="Auch B."/>
            <person name="Kono T."/>
            <person name="Mallez S."/>
            <person name="Zhang Y."/>
            <person name="Obille A."/>
            <person name="Becker A."/>
            <person name="Abrahante J.E."/>
            <person name="Garbe J."/>
            <person name="Badalamenti J.P."/>
            <person name="Herman A."/>
            <person name="Mangelson H."/>
            <person name="Liachko I."/>
            <person name="Sullivan S."/>
            <person name="Sone E.D."/>
            <person name="Koren S."/>
            <person name="Silverstein K.A.T."/>
            <person name="Beckman K.B."/>
            <person name="Gohl D.M."/>
        </authorList>
    </citation>
    <scope>NUCLEOTIDE SEQUENCE</scope>
    <source>
        <strain evidence="1">Duluth1</strain>
        <tissue evidence="1">Whole animal</tissue>
    </source>
</reference>
<evidence type="ECO:0000313" key="1">
    <source>
        <dbReference type="EMBL" id="KAH3702132.1"/>
    </source>
</evidence>
<dbReference type="AlphaFoldDB" id="A0A9D3YKD3"/>
<comment type="caution">
    <text evidence="1">The sequence shown here is derived from an EMBL/GenBank/DDBJ whole genome shotgun (WGS) entry which is preliminary data.</text>
</comment>